<dbReference type="EMBL" id="QGMK01000067">
    <property type="protein sequence ID" value="TVY84634.1"/>
    <property type="molecule type" value="Genomic_DNA"/>
</dbReference>
<feature type="domain" description="Carboxylesterase type B" evidence="3">
    <location>
        <begin position="37"/>
        <end position="468"/>
    </location>
</feature>
<comment type="caution">
    <text evidence="4">The sequence shown here is derived from an EMBL/GenBank/DDBJ whole genome shotgun (WGS) entry which is preliminary data.</text>
</comment>
<protein>
    <submittedName>
        <fullName evidence="4">Secreted lipase</fullName>
    </submittedName>
</protein>
<dbReference type="AlphaFoldDB" id="A0A8T9CLF5"/>
<reference evidence="4 5" key="1">
    <citation type="submission" date="2018-05" db="EMBL/GenBank/DDBJ databases">
        <title>Genome sequencing and assembly of the regulated plant pathogen Lachnellula willkommii and related sister species for the development of diagnostic species identification markers.</title>
        <authorList>
            <person name="Giroux E."/>
            <person name="Bilodeau G."/>
        </authorList>
    </citation>
    <scope>NUCLEOTIDE SEQUENCE [LARGE SCALE GENOMIC DNA]</scope>
    <source>
        <strain evidence="4 5">CBS 268.59</strain>
    </source>
</reference>
<evidence type="ECO:0000313" key="4">
    <source>
        <dbReference type="EMBL" id="TVY84634.1"/>
    </source>
</evidence>
<keyword evidence="5" id="KW-1185">Reference proteome</keyword>
<feature type="chain" id="PRO_5035875047" evidence="2">
    <location>
        <begin position="25"/>
        <end position="486"/>
    </location>
</feature>
<dbReference type="PANTHER" id="PTHR11559">
    <property type="entry name" value="CARBOXYLESTERASE"/>
    <property type="match status" value="1"/>
</dbReference>
<organism evidence="4 5">
    <name type="scientific">Lachnellula suecica</name>
    <dbReference type="NCBI Taxonomy" id="602035"/>
    <lineage>
        <taxon>Eukaryota</taxon>
        <taxon>Fungi</taxon>
        <taxon>Dikarya</taxon>
        <taxon>Ascomycota</taxon>
        <taxon>Pezizomycotina</taxon>
        <taxon>Leotiomycetes</taxon>
        <taxon>Helotiales</taxon>
        <taxon>Lachnaceae</taxon>
        <taxon>Lachnellula</taxon>
    </lineage>
</organism>
<evidence type="ECO:0000256" key="2">
    <source>
        <dbReference type="SAM" id="SignalP"/>
    </source>
</evidence>
<name>A0A8T9CLF5_9HELO</name>
<dbReference type="InterPro" id="IPR029058">
    <property type="entry name" value="AB_hydrolase_fold"/>
</dbReference>
<evidence type="ECO:0000259" key="3">
    <source>
        <dbReference type="Pfam" id="PF00135"/>
    </source>
</evidence>
<feature type="signal peptide" evidence="2">
    <location>
        <begin position="1"/>
        <end position="24"/>
    </location>
</feature>
<proteinExistence type="predicted"/>
<keyword evidence="2" id="KW-0732">Signal</keyword>
<dbReference type="Proteomes" id="UP000469558">
    <property type="component" value="Unassembled WGS sequence"/>
</dbReference>
<accession>A0A8T9CLF5</accession>
<dbReference type="InterPro" id="IPR050309">
    <property type="entry name" value="Type-B_Carboxylest/Lipase"/>
</dbReference>
<feature type="region of interest" description="Disordered" evidence="1">
    <location>
        <begin position="460"/>
        <end position="486"/>
    </location>
</feature>
<evidence type="ECO:0000313" key="5">
    <source>
        <dbReference type="Proteomes" id="UP000469558"/>
    </source>
</evidence>
<dbReference type="OrthoDB" id="408631at2759"/>
<dbReference type="InterPro" id="IPR002018">
    <property type="entry name" value="CarbesteraseB"/>
</dbReference>
<gene>
    <name evidence="4" type="ORF">LSUE1_G004121</name>
</gene>
<dbReference type="SUPFAM" id="SSF53474">
    <property type="entry name" value="alpha/beta-Hydrolases"/>
    <property type="match status" value="1"/>
</dbReference>
<evidence type="ECO:0000256" key="1">
    <source>
        <dbReference type="SAM" id="MobiDB-lite"/>
    </source>
</evidence>
<sequence>MPGSLQVIVGLVPGLLFLVSSSYGRIVHTPLATYVGASDGTLDIFHGIPFAEPPVGNLRLQPPQAITTKLGLLKLEQATNGRCYGIDAVQGLINGTEDCLKLDLIRPSTHHHNLPVYVLIHGGEFNNGDKSDLDGSELVKTGFAENQAFIYVSINYRVSFLGFPSGREAQSHNAFNLGLQDQRMALQWVKANIGAFGGDPSKITLGGQATGADSVVYQMMAYGGVDEGLFQSVILQSGAATGLTPIPKPDYAAWQNHYDSIVNMTGCTSAPDGFACLQSLPIDKLANAFFVVFEQAYSIPQHVYAVVVDGVWFQDYPSVLMSAGQFVAVPTVIGHTTNELINRIPTYVGFSSDASILGFTGAYVPYVPQQTVTEMLALFPASQYSDSGPPGSGSQWTRVVDIDNYLQSFCPINTAASQISSKGADVWKYRWDARHSTYTANTYLGVDQGSDLTFIYSTPSHPNPGTNEHTEQTAPMNTYHMPSQSP</sequence>
<dbReference type="Pfam" id="PF00135">
    <property type="entry name" value="COesterase"/>
    <property type="match status" value="1"/>
</dbReference>
<dbReference type="Gene3D" id="3.40.50.1820">
    <property type="entry name" value="alpha/beta hydrolase"/>
    <property type="match status" value="1"/>
</dbReference>